<feature type="transmembrane region" description="Helical" evidence="7">
    <location>
        <begin position="180"/>
        <end position="202"/>
    </location>
</feature>
<evidence type="ECO:0000256" key="4">
    <source>
        <dbReference type="ARBA" id="ARBA00022989"/>
    </source>
</evidence>
<evidence type="ECO:0000313" key="9">
    <source>
        <dbReference type="Proteomes" id="UP000694941"/>
    </source>
</evidence>
<organism evidence="9 10">
    <name type="scientific">Limulus polyphemus</name>
    <name type="common">Atlantic horseshoe crab</name>
    <dbReference type="NCBI Taxonomy" id="6850"/>
    <lineage>
        <taxon>Eukaryota</taxon>
        <taxon>Metazoa</taxon>
        <taxon>Ecdysozoa</taxon>
        <taxon>Arthropoda</taxon>
        <taxon>Chelicerata</taxon>
        <taxon>Merostomata</taxon>
        <taxon>Xiphosura</taxon>
        <taxon>Limulidae</taxon>
        <taxon>Limulus</taxon>
    </lineage>
</organism>
<dbReference type="GeneID" id="106462966"/>
<feature type="transmembrane region" description="Helical" evidence="7">
    <location>
        <begin position="240"/>
        <end position="260"/>
    </location>
</feature>
<sequence length="399" mass="43723">MEKTVDVISMREMIRRSSRTAEAYEHLPKHALSLSESSERDATVDVRPVASSLPNTRRLSDLEGCPSIHPARDKIYPRRSYICVGILFFVNLINYMDRFTVAGVLTDIKEYYELDNSEAGLLQTIFVISYMVMAPVFGYLGDRYNRKFIIGCGVLFWSLTTLLGSFVPSGYVGVFMVLRAFVGTGEASYSTIAPTIIADLFFHSMRSKMLALFYFAIPFGSGLGYIVGSEVANLFGNWKWALRVTPVLGLLSVILTFTTLHDPPRGQADGGSPLKNTNLKEDVQSIISNRTFMWSTGGVTCVAFAVGALAWWAPSYMTYAISVNGNDADKNMVNFIFGVITCVAGITGVILGSASSQYYRRFSARADPIVCAFGVLGSVPLVFAGIAVAHINILLYPGP</sequence>
<proteinExistence type="inferred from homology"/>
<dbReference type="PANTHER" id="PTHR23505:SF79">
    <property type="entry name" value="PROTEIN SPINSTER"/>
    <property type="match status" value="1"/>
</dbReference>
<feature type="domain" description="Major facilitator superfamily (MFS) profile" evidence="8">
    <location>
        <begin position="83"/>
        <end position="399"/>
    </location>
</feature>
<keyword evidence="4 7" id="KW-1133">Transmembrane helix</keyword>
<evidence type="ECO:0000256" key="7">
    <source>
        <dbReference type="SAM" id="Phobius"/>
    </source>
</evidence>
<dbReference type="RefSeq" id="XP_022246078.1">
    <property type="nucleotide sequence ID" value="XM_022390370.1"/>
</dbReference>
<keyword evidence="3 7" id="KW-0812">Transmembrane</keyword>
<dbReference type="InterPro" id="IPR020846">
    <property type="entry name" value="MFS_dom"/>
</dbReference>
<keyword evidence="2" id="KW-0813">Transport</keyword>
<dbReference type="InterPro" id="IPR011701">
    <property type="entry name" value="MFS"/>
</dbReference>
<evidence type="ECO:0000256" key="1">
    <source>
        <dbReference type="ARBA" id="ARBA00004141"/>
    </source>
</evidence>
<feature type="transmembrane region" description="Helical" evidence="7">
    <location>
        <begin position="148"/>
        <end position="168"/>
    </location>
</feature>
<dbReference type="Pfam" id="PF07690">
    <property type="entry name" value="MFS_1"/>
    <property type="match status" value="1"/>
</dbReference>
<feature type="transmembrane region" description="Helical" evidence="7">
    <location>
        <begin position="333"/>
        <end position="354"/>
    </location>
</feature>
<evidence type="ECO:0000256" key="5">
    <source>
        <dbReference type="ARBA" id="ARBA00023136"/>
    </source>
</evidence>
<feature type="transmembrane region" description="Helical" evidence="7">
    <location>
        <begin position="292"/>
        <end position="313"/>
    </location>
</feature>
<accession>A0ABM1SR22</accession>
<feature type="transmembrane region" description="Helical" evidence="7">
    <location>
        <begin position="121"/>
        <end position="141"/>
    </location>
</feature>
<protein>
    <submittedName>
        <fullName evidence="10">Protein spinster-like</fullName>
    </submittedName>
</protein>
<feature type="transmembrane region" description="Helical" evidence="7">
    <location>
        <begin position="366"/>
        <end position="396"/>
    </location>
</feature>
<dbReference type="CDD" id="cd17328">
    <property type="entry name" value="MFS_spinster_like"/>
    <property type="match status" value="1"/>
</dbReference>
<evidence type="ECO:0000256" key="6">
    <source>
        <dbReference type="ARBA" id="ARBA00024338"/>
    </source>
</evidence>
<evidence type="ECO:0000256" key="2">
    <source>
        <dbReference type="ARBA" id="ARBA00022448"/>
    </source>
</evidence>
<dbReference type="SUPFAM" id="SSF103473">
    <property type="entry name" value="MFS general substrate transporter"/>
    <property type="match status" value="1"/>
</dbReference>
<gene>
    <name evidence="10" type="primary">LOC106462966</name>
</gene>
<dbReference type="InterPro" id="IPR036259">
    <property type="entry name" value="MFS_trans_sf"/>
</dbReference>
<comment type="similarity">
    <text evidence="6">Belongs to the major facilitator superfamily. Spinster (TC 2.A.1.49) family.</text>
</comment>
<keyword evidence="9" id="KW-1185">Reference proteome</keyword>
<reference evidence="10" key="1">
    <citation type="submission" date="2025-08" db="UniProtKB">
        <authorList>
            <consortium name="RefSeq"/>
        </authorList>
    </citation>
    <scope>IDENTIFICATION</scope>
    <source>
        <tissue evidence="10">Muscle</tissue>
    </source>
</reference>
<feature type="transmembrane region" description="Helical" evidence="7">
    <location>
        <begin position="209"/>
        <end position="228"/>
    </location>
</feature>
<evidence type="ECO:0000256" key="3">
    <source>
        <dbReference type="ARBA" id="ARBA00022692"/>
    </source>
</evidence>
<dbReference type="InterPro" id="IPR044770">
    <property type="entry name" value="MFS_spinster-like"/>
</dbReference>
<evidence type="ECO:0000259" key="8">
    <source>
        <dbReference type="PROSITE" id="PS50850"/>
    </source>
</evidence>
<dbReference type="Gene3D" id="1.20.1250.20">
    <property type="entry name" value="MFS general substrate transporter like domains"/>
    <property type="match status" value="1"/>
</dbReference>
<feature type="transmembrane region" description="Helical" evidence="7">
    <location>
        <begin position="81"/>
        <end position="101"/>
    </location>
</feature>
<comment type="subcellular location">
    <subcellularLocation>
        <location evidence="1">Membrane</location>
        <topology evidence="1">Multi-pass membrane protein</topology>
    </subcellularLocation>
</comment>
<name>A0ABM1SR22_LIMPO</name>
<dbReference type="PROSITE" id="PS50850">
    <property type="entry name" value="MFS"/>
    <property type="match status" value="1"/>
</dbReference>
<keyword evidence="5 7" id="KW-0472">Membrane</keyword>
<dbReference type="Proteomes" id="UP000694941">
    <property type="component" value="Unplaced"/>
</dbReference>
<dbReference type="PANTHER" id="PTHR23505">
    <property type="entry name" value="SPINSTER"/>
    <property type="match status" value="1"/>
</dbReference>
<evidence type="ECO:0000313" key="10">
    <source>
        <dbReference type="RefSeq" id="XP_022246078.1"/>
    </source>
</evidence>